<sequence length="104" mass="11888">MSVTLAGLSGGLLLTARSIIQWLEDCGVDYFKKWPGNSPDLNPIKHVWHIIRKELQDRGADSSEAKIEIQDIWDNIISPTREKLARCIQRLEKVIKLRGKYACK</sequence>
<organism evidence="2 3">
    <name type="scientific">Homarus americanus</name>
    <name type="common">American lobster</name>
    <dbReference type="NCBI Taxonomy" id="6706"/>
    <lineage>
        <taxon>Eukaryota</taxon>
        <taxon>Metazoa</taxon>
        <taxon>Ecdysozoa</taxon>
        <taxon>Arthropoda</taxon>
        <taxon>Crustacea</taxon>
        <taxon>Multicrustacea</taxon>
        <taxon>Malacostraca</taxon>
        <taxon>Eumalacostraca</taxon>
        <taxon>Eucarida</taxon>
        <taxon>Decapoda</taxon>
        <taxon>Pleocyemata</taxon>
        <taxon>Astacidea</taxon>
        <taxon>Nephropoidea</taxon>
        <taxon>Nephropidae</taxon>
        <taxon>Homarus</taxon>
    </lineage>
</organism>
<dbReference type="Gene3D" id="3.30.420.10">
    <property type="entry name" value="Ribonuclease H-like superfamily/Ribonuclease H"/>
    <property type="match status" value="1"/>
</dbReference>
<dbReference type="EMBL" id="JAHLQT010044109">
    <property type="protein sequence ID" value="KAG7154702.1"/>
    <property type="molecule type" value="Genomic_DNA"/>
</dbReference>
<dbReference type="AlphaFoldDB" id="A0A8J5MKM2"/>
<protein>
    <submittedName>
        <fullName evidence="2">Transposable element Tcb2 transposase-like 8</fullName>
    </submittedName>
</protein>
<evidence type="ECO:0000256" key="1">
    <source>
        <dbReference type="SAM" id="SignalP"/>
    </source>
</evidence>
<keyword evidence="3" id="KW-1185">Reference proteome</keyword>
<proteinExistence type="predicted"/>
<feature type="chain" id="PRO_5035328111" evidence="1">
    <location>
        <begin position="19"/>
        <end position="104"/>
    </location>
</feature>
<evidence type="ECO:0000313" key="2">
    <source>
        <dbReference type="EMBL" id="KAG7154702.1"/>
    </source>
</evidence>
<feature type="signal peptide" evidence="1">
    <location>
        <begin position="1"/>
        <end position="18"/>
    </location>
</feature>
<reference evidence="2" key="1">
    <citation type="journal article" date="2021" name="Sci. Adv.">
        <title>The American lobster genome reveals insights on longevity, neural, and immune adaptations.</title>
        <authorList>
            <person name="Polinski J.M."/>
            <person name="Zimin A.V."/>
            <person name="Clark K.F."/>
            <person name="Kohn A.B."/>
            <person name="Sadowski N."/>
            <person name="Timp W."/>
            <person name="Ptitsyn A."/>
            <person name="Khanna P."/>
            <person name="Romanova D.Y."/>
            <person name="Williams P."/>
            <person name="Greenwood S.J."/>
            <person name="Moroz L.L."/>
            <person name="Walt D.R."/>
            <person name="Bodnar A.G."/>
        </authorList>
    </citation>
    <scope>NUCLEOTIDE SEQUENCE</scope>
    <source>
        <strain evidence="2">GMGI-L3</strain>
    </source>
</reference>
<dbReference type="Proteomes" id="UP000747542">
    <property type="component" value="Unassembled WGS sequence"/>
</dbReference>
<keyword evidence="1" id="KW-0732">Signal</keyword>
<name>A0A8J5MKM2_HOMAM</name>
<dbReference type="GO" id="GO:0003676">
    <property type="term" value="F:nucleic acid binding"/>
    <property type="evidence" value="ECO:0007669"/>
    <property type="project" value="InterPro"/>
</dbReference>
<gene>
    <name evidence="2" type="primary">Tcb2-L8</name>
    <name evidence="2" type="ORF">Hamer_G015064</name>
</gene>
<accession>A0A8J5MKM2</accession>
<evidence type="ECO:0000313" key="3">
    <source>
        <dbReference type="Proteomes" id="UP000747542"/>
    </source>
</evidence>
<dbReference type="InterPro" id="IPR036397">
    <property type="entry name" value="RNaseH_sf"/>
</dbReference>
<comment type="caution">
    <text evidence="2">The sequence shown here is derived from an EMBL/GenBank/DDBJ whole genome shotgun (WGS) entry which is preliminary data.</text>
</comment>